<name>A0A8C6HDA2_MUSSI</name>
<reference evidence="2" key="2">
    <citation type="submission" date="2025-09" db="UniProtKB">
        <authorList>
            <consortium name="Ensembl"/>
        </authorList>
    </citation>
    <scope>IDENTIFICATION</scope>
</reference>
<feature type="region of interest" description="Disordered" evidence="1">
    <location>
        <begin position="1"/>
        <end position="101"/>
    </location>
</feature>
<proteinExistence type="predicted"/>
<keyword evidence="3" id="KW-1185">Reference proteome</keyword>
<reference evidence="2" key="1">
    <citation type="submission" date="2025-08" db="UniProtKB">
        <authorList>
            <consortium name="Ensembl"/>
        </authorList>
    </citation>
    <scope>IDENTIFICATION</scope>
</reference>
<dbReference type="GeneTree" id="ENSGT00800000125329"/>
<organism evidence="2 3">
    <name type="scientific">Mus spicilegus</name>
    <name type="common">Mound-building mouse</name>
    <dbReference type="NCBI Taxonomy" id="10103"/>
    <lineage>
        <taxon>Eukaryota</taxon>
        <taxon>Metazoa</taxon>
        <taxon>Chordata</taxon>
        <taxon>Craniata</taxon>
        <taxon>Vertebrata</taxon>
        <taxon>Euteleostomi</taxon>
        <taxon>Mammalia</taxon>
        <taxon>Eutheria</taxon>
        <taxon>Euarchontoglires</taxon>
        <taxon>Glires</taxon>
        <taxon>Rodentia</taxon>
        <taxon>Myomorpha</taxon>
        <taxon>Muroidea</taxon>
        <taxon>Muridae</taxon>
        <taxon>Murinae</taxon>
        <taxon>Mus</taxon>
        <taxon>Mus</taxon>
    </lineage>
</organism>
<evidence type="ECO:0000313" key="2">
    <source>
        <dbReference type="Ensembl" id="ENSMSIP00000019106.1"/>
    </source>
</evidence>
<dbReference type="AlphaFoldDB" id="A0A8C6HDA2"/>
<sequence length="101" mass="10108">SSSGLPGHRACSSSRVPSGRSPRSGADVGRAGSSAAGRLLTATPAGRDGGAPGHGLRHLRSRHSPGRAARAAARDAAHDTQPCGALASRHASPHARPRLRG</sequence>
<feature type="compositionally biased region" description="Basic residues" evidence="1">
    <location>
        <begin position="91"/>
        <end position="101"/>
    </location>
</feature>
<feature type="compositionally biased region" description="Low complexity" evidence="1">
    <location>
        <begin position="12"/>
        <end position="25"/>
    </location>
</feature>
<evidence type="ECO:0000256" key="1">
    <source>
        <dbReference type="SAM" id="MobiDB-lite"/>
    </source>
</evidence>
<evidence type="ECO:0000313" key="3">
    <source>
        <dbReference type="Proteomes" id="UP000694415"/>
    </source>
</evidence>
<protein>
    <submittedName>
        <fullName evidence="2">RIKEN cDNA E130116L18 gene</fullName>
    </submittedName>
</protein>
<dbReference type="Proteomes" id="UP000694415">
    <property type="component" value="Unplaced"/>
</dbReference>
<dbReference type="Ensembl" id="ENSMSIT00000024133.1">
    <property type="protein sequence ID" value="ENSMSIP00000019106.1"/>
    <property type="gene ID" value="ENSMSIG00000016270.1"/>
</dbReference>
<feature type="compositionally biased region" description="Basic residues" evidence="1">
    <location>
        <begin position="55"/>
        <end position="65"/>
    </location>
</feature>
<accession>A0A8C6HDA2</accession>